<evidence type="ECO:0000313" key="2">
    <source>
        <dbReference type="EMBL" id="CAG5158489.1"/>
    </source>
</evidence>
<dbReference type="EMBL" id="CAJRGZ010000019">
    <property type="protein sequence ID" value="CAG5158489.1"/>
    <property type="molecule type" value="Genomic_DNA"/>
</dbReference>
<organism evidence="2 3">
    <name type="scientific">Alternaria atra</name>
    <dbReference type="NCBI Taxonomy" id="119953"/>
    <lineage>
        <taxon>Eukaryota</taxon>
        <taxon>Fungi</taxon>
        <taxon>Dikarya</taxon>
        <taxon>Ascomycota</taxon>
        <taxon>Pezizomycotina</taxon>
        <taxon>Dothideomycetes</taxon>
        <taxon>Pleosporomycetidae</taxon>
        <taxon>Pleosporales</taxon>
        <taxon>Pleosporineae</taxon>
        <taxon>Pleosporaceae</taxon>
        <taxon>Alternaria</taxon>
        <taxon>Alternaria sect. Ulocladioides</taxon>
    </lineage>
</organism>
<gene>
    <name evidence="2" type="ORF">ALTATR162_LOCUS5105</name>
</gene>
<evidence type="ECO:0000313" key="3">
    <source>
        <dbReference type="Proteomes" id="UP000676310"/>
    </source>
</evidence>
<protein>
    <submittedName>
        <fullName evidence="2">Uncharacterized protein</fullName>
    </submittedName>
</protein>
<dbReference type="AlphaFoldDB" id="A0A8J2N1F1"/>
<comment type="caution">
    <text evidence="2">The sequence shown here is derived from an EMBL/GenBank/DDBJ whole genome shotgun (WGS) entry which is preliminary data.</text>
</comment>
<keyword evidence="3" id="KW-1185">Reference proteome</keyword>
<accession>A0A8J2N1F1</accession>
<sequence>MATGPVVDVFDMTHVSLSGYHTSERVRCNMVMLPQCANTQTLHFFPSLCRGDGTMPLNHSVAVQCVSKMFGAPQLAVHRCIVDIPSDWPADVDTVDHESPTTTSSAGLMSLKR</sequence>
<feature type="region of interest" description="Disordered" evidence="1">
    <location>
        <begin position="92"/>
        <end position="113"/>
    </location>
</feature>
<dbReference type="Proteomes" id="UP000676310">
    <property type="component" value="Unassembled WGS sequence"/>
</dbReference>
<proteinExistence type="predicted"/>
<dbReference type="GeneID" id="67016847"/>
<dbReference type="RefSeq" id="XP_043168657.1">
    <property type="nucleotide sequence ID" value="XM_043312722.1"/>
</dbReference>
<name>A0A8J2N1F1_9PLEO</name>
<reference evidence="2" key="1">
    <citation type="submission" date="2021-05" db="EMBL/GenBank/DDBJ databases">
        <authorList>
            <person name="Stam R."/>
        </authorList>
    </citation>
    <scope>NUCLEOTIDE SEQUENCE</scope>
    <source>
        <strain evidence="2">CS162</strain>
    </source>
</reference>
<evidence type="ECO:0000256" key="1">
    <source>
        <dbReference type="SAM" id="MobiDB-lite"/>
    </source>
</evidence>